<dbReference type="GO" id="GO:0046872">
    <property type="term" value="F:metal ion binding"/>
    <property type="evidence" value="ECO:0007669"/>
    <property type="project" value="UniProtKB-KW"/>
</dbReference>
<dbReference type="OrthoDB" id="73529at2157"/>
<dbReference type="SFLD" id="SFLDS00029">
    <property type="entry name" value="Radical_SAM"/>
    <property type="match status" value="1"/>
</dbReference>
<dbReference type="InterPro" id="IPR016779">
    <property type="entry name" value="rSAM_MSMEG0568"/>
</dbReference>
<organism evidence="8 9">
    <name type="scientific">Methanonatronarchaeum thermophilum</name>
    <dbReference type="NCBI Taxonomy" id="1927129"/>
    <lineage>
        <taxon>Archaea</taxon>
        <taxon>Methanobacteriati</taxon>
        <taxon>Methanobacteriota</taxon>
        <taxon>Methanonatronarchaeia</taxon>
        <taxon>Methanonatronarchaeales</taxon>
        <taxon>Methanonatronarchaeaceae</taxon>
        <taxon>Methanonatronarchaeum</taxon>
    </lineage>
</organism>
<dbReference type="PANTHER" id="PTHR43076">
    <property type="entry name" value="FO SYNTHASE (COFH)"/>
    <property type="match status" value="1"/>
</dbReference>
<keyword evidence="4" id="KW-0479">Metal-binding</keyword>
<dbReference type="InterPro" id="IPR058240">
    <property type="entry name" value="rSAM_sf"/>
</dbReference>
<reference evidence="8 9" key="1">
    <citation type="submission" date="2016-12" db="EMBL/GenBank/DDBJ databases">
        <title>Discovery of methanogenic haloarchaea.</title>
        <authorList>
            <person name="Sorokin D.Y."/>
            <person name="Makarova K.S."/>
            <person name="Abbas B."/>
            <person name="Ferrer M."/>
            <person name="Golyshin P.N."/>
        </authorList>
    </citation>
    <scope>NUCLEOTIDE SEQUENCE [LARGE SCALE GENOMIC DNA]</scope>
    <source>
        <strain evidence="8">AMET1</strain>
    </source>
</reference>
<evidence type="ECO:0000256" key="3">
    <source>
        <dbReference type="ARBA" id="ARBA00022691"/>
    </source>
</evidence>
<evidence type="ECO:0000259" key="7">
    <source>
        <dbReference type="PROSITE" id="PS51918"/>
    </source>
</evidence>
<dbReference type="InterPro" id="IPR034405">
    <property type="entry name" value="F420"/>
</dbReference>
<dbReference type="NCBIfam" id="NF045502">
    <property type="entry name" value="variant_rSAM"/>
    <property type="match status" value="1"/>
</dbReference>
<evidence type="ECO:0000256" key="6">
    <source>
        <dbReference type="ARBA" id="ARBA00023014"/>
    </source>
</evidence>
<comment type="cofactor">
    <cofactor evidence="1">
        <name>[4Fe-4S] cluster</name>
        <dbReference type="ChEBI" id="CHEBI:49883"/>
    </cofactor>
</comment>
<evidence type="ECO:0000313" key="8">
    <source>
        <dbReference type="EMBL" id="OUJ18227.1"/>
    </source>
</evidence>
<evidence type="ECO:0000313" key="9">
    <source>
        <dbReference type="Proteomes" id="UP000195137"/>
    </source>
</evidence>
<dbReference type="Proteomes" id="UP000195137">
    <property type="component" value="Unassembled WGS sequence"/>
</dbReference>
<accession>A0A1Y3GAD8</accession>
<keyword evidence="6" id="KW-0411">Iron-sulfur</keyword>
<dbReference type="InterPro" id="IPR007197">
    <property type="entry name" value="rSAM"/>
</dbReference>
<comment type="caution">
    <text evidence="8">The sequence shown here is derived from an EMBL/GenBank/DDBJ whole genome shotgun (WGS) entry which is preliminary data.</text>
</comment>
<keyword evidence="9" id="KW-1185">Reference proteome</keyword>
<keyword evidence="3" id="KW-0949">S-adenosyl-L-methionine</keyword>
<dbReference type="Pfam" id="PF04055">
    <property type="entry name" value="Radical_SAM"/>
    <property type="match status" value="1"/>
</dbReference>
<evidence type="ECO:0000256" key="4">
    <source>
        <dbReference type="ARBA" id="ARBA00022723"/>
    </source>
</evidence>
<feature type="domain" description="Radical SAM core" evidence="7">
    <location>
        <begin position="98"/>
        <end position="330"/>
    </location>
</feature>
<dbReference type="AlphaFoldDB" id="A0A1Y3GAD8"/>
<keyword evidence="2" id="KW-0004">4Fe-4S</keyword>
<dbReference type="PANTHER" id="PTHR43076:SF1">
    <property type="entry name" value="LIPOYL SYNTHASE 2"/>
    <property type="match status" value="1"/>
</dbReference>
<proteinExistence type="predicted"/>
<dbReference type="GO" id="GO:0051539">
    <property type="term" value="F:4 iron, 4 sulfur cluster binding"/>
    <property type="evidence" value="ECO:0007669"/>
    <property type="project" value="UniProtKB-KW"/>
</dbReference>
<dbReference type="SFLD" id="SFLDG01107">
    <property type="entry name" value="Uncharacterised_Radical_SAM_Su"/>
    <property type="match status" value="1"/>
</dbReference>
<dbReference type="RefSeq" id="WP_086637517.1">
    <property type="nucleotide sequence ID" value="NZ_MRZU01000004.1"/>
</dbReference>
<dbReference type="InterPro" id="IPR006638">
    <property type="entry name" value="Elp3/MiaA/NifB-like_rSAM"/>
</dbReference>
<dbReference type="Gene3D" id="3.20.20.70">
    <property type="entry name" value="Aldolase class I"/>
    <property type="match status" value="1"/>
</dbReference>
<dbReference type="CDD" id="cd01335">
    <property type="entry name" value="Radical_SAM"/>
    <property type="match status" value="1"/>
</dbReference>
<evidence type="ECO:0000256" key="5">
    <source>
        <dbReference type="ARBA" id="ARBA00023004"/>
    </source>
</evidence>
<dbReference type="PROSITE" id="PS51918">
    <property type="entry name" value="RADICAL_SAM"/>
    <property type="match status" value="1"/>
</dbReference>
<dbReference type="InterPro" id="IPR013785">
    <property type="entry name" value="Aldolase_TIM"/>
</dbReference>
<sequence length="351" mass="39806">MIAELKTELITRGVELPEKGRTGGAGPTGQYLVLPNDTIACAPSYWPEGYTPNKLKKKDNKYYIDFKGKEIELKIRRNPEYYTKKTSKGQSMKKLALLHGVNCLGTTIYQKCRFFDEGNECRYCAIEETLKDRSTVKEKDINELTEVAREARKENITHMTVTTGVPPQEDYIIERLVELAKTVKKNVNMQIHAQLLPPGKENLEKLWSAGIDTIGLHLETWDEDIFKKVCPGKAEIGRRKFVKDIEHAVEIFGENQVSSFMIAGIGETDESILTGIKELSNRGCVPFLTPLHPLPGSHFEKRHPPKTDRMNKLYKKASEILKENNIRPRENKAGCVRCGSCTALYEYLEGV</sequence>
<dbReference type="EMBL" id="MRZU01000004">
    <property type="protein sequence ID" value="OUJ18227.1"/>
    <property type="molecule type" value="Genomic_DNA"/>
</dbReference>
<keyword evidence="5" id="KW-0408">Iron</keyword>
<dbReference type="SUPFAM" id="SSF102114">
    <property type="entry name" value="Radical SAM enzymes"/>
    <property type="match status" value="1"/>
</dbReference>
<protein>
    <submittedName>
        <fullName evidence="8">Biotin synthase-related protein radical SAM superfamily</fullName>
    </submittedName>
</protein>
<evidence type="ECO:0000256" key="1">
    <source>
        <dbReference type="ARBA" id="ARBA00001966"/>
    </source>
</evidence>
<evidence type="ECO:0000256" key="2">
    <source>
        <dbReference type="ARBA" id="ARBA00022485"/>
    </source>
</evidence>
<gene>
    <name evidence="8" type="ORF">AMET1_1132</name>
</gene>
<dbReference type="GO" id="GO:0044689">
    <property type="term" value="F:7,8-didemethyl-8-hydroxy-5-deazariboflavin synthase activity"/>
    <property type="evidence" value="ECO:0007669"/>
    <property type="project" value="TreeGrafter"/>
</dbReference>
<dbReference type="SMART" id="SM00729">
    <property type="entry name" value="Elp3"/>
    <property type="match status" value="1"/>
</dbReference>
<name>A0A1Y3GAD8_9EURY</name>